<dbReference type="GO" id="GO:0006383">
    <property type="term" value="P:transcription by RNA polymerase III"/>
    <property type="evidence" value="ECO:0007669"/>
    <property type="project" value="InterPro"/>
</dbReference>
<evidence type="ECO:0000259" key="2">
    <source>
        <dbReference type="Pfam" id="PF10419"/>
    </source>
</evidence>
<evidence type="ECO:0000313" key="4">
    <source>
        <dbReference type="Proteomes" id="UP001432146"/>
    </source>
</evidence>
<dbReference type="InterPro" id="IPR019481">
    <property type="entry name" value="TFIIIC_triple_barrel"/>
</dbReference>
<dbReference type="Proteomes" id="UP001432146">
    <property type="component" value="Unassembled WGS sequence"/>
</dbReference>
<accession>A0AAW0ZH13</accession>
<gene>
    <name evidence="3" type="ORF">QLX08_009253</name>
</gene>
<dbReference type="Pfam" id="PF10419">
    <property type="entry name" value="TFIIIC_sub6"/>
    <property type="match status" value="1"/>
</dbReference>
<feature type="domain" description="Transcription factor TFIIIC triple barrel" evidence="2">
    <location>
        <begin position="14"/>
        <end position="110"/>
    </location>
</feature>
<feature type="region of interest" description="Disordered" evidence="1">
    <location>
        <begin position="213"/>
        <end position="241"/>
    </location>
</feature>
<evidence type="ECO:0000313" key="3">
    <source>
        <dbReference type="EMBL" id="KAK9296845.1"/>
    </source>
</evidence>
<organism evidence="3 4">
    <name type="scientific">Tetragonisca angustula</name>
    <dbReference type="NCBI Taxonomy" id="166442"/>
    <lineage>
        <taxon>Eukaryota</taxon>
        <taxon>Metazoa</taxon>
        <taxon>Ecdysozoa</taxon>
        <taxon>Arthropoda</taxon>
        <taxon>Hexapoda</taxon>
        <taxon>Insecta</taxon>
        <taxon>Pterygota</taxon>
        <taxon>Neoptera</taxon>
        <taxon>Endopterygota</taxon>
        <taxon>Hymenoptera</taxon>
        <taxon>Apocrita</taxon>
        <taxon>Aculeata</taxon>
        <taxon>Apoidea</taxon>
        <taxon>Anthophila</taxon>
        <taxon>Apidae</taxon>
        <taxon>Tetragonisca</taxon>
    </lineage>
</organism>
<comment type="caution">
    <text evidence="3">The sequence shown here is derived from an EMBL/GenBank/DDBJ whole genome shotgun (WGS) entry which is preliminary data.</text>
</comment>
<keyword evidence="4" id="KW-1185">Reference proteome</keyword>
<dbReference type="PANTHER" id="PTHR21860:SF2">
    <property type="entry name" value="GENERAL TRANSCRIPTION FACTOR 3C POLYPEPTIDE 6"/>
    <property type="match status" value="1"/>
</dbReference>
<protein>
    <recommendedName>
        <fullName evidence="2">Transcription factor TFIIIC triple barrel domain-containing protein</fullName>
    </recommendedName>
</protein>
<reference evidence="3 4" key="1">
    <citation type="submission" date="2024-05" db="EMBL/GenBank/DDBJ databases">
        <title>The nuclear and mitochondrial genome assemblies of Tetragonisca angustula (Apidae: Meliponini), a tiny yet remarkable pollinator in the Neotropics.</title>
        <authorList>
            <person name="Ferrari R."/>
            <person name="Ricardo P.C."/>
            <person name="Dias F.C."/>
            <person name="Araujo N.S."/>
            <person name="Soares D.O."/>
            <person name="Zhou Q.-S."/>
            <person name="Zhu C.-D."/>
            <person name="Coutinho L."/>
            <person name="Airas M.C."/>
            <person name="Batista T.M."/>
        </authorList>
    </citation>
    <scope>NUCLEOTIDE SEQUENCE [LARGE SCALE GENOMIC DNA]</scope>
    <source>
        <strain evidence="3">ASF017062</strain>
        <tissue evidence="3">Abdomen</tissue>
    </source>
</reference>
<dbReference type="AlphaFoldDB" id="A0AAW0ZH13"/>
<dbReference type="Gene3D" id="2.60.40.4370">
    <property type="match status" value="1"/>
</dbReference>
<dbReference type="GO" id="GO:0000127">
    <property type="term" value="C:transcription factor TFIIIC complex"/>
    <property type="evidence" value="ECO:0007669"/>
    <property type="project" value="TreeGrafter"/>
</dbReference>
<dbReference type="PANTHER" id="PTHR21860">
    <property type="entry name" value="TRANSCRIPTION INITIATION FACTOR IIIC TFIIIC , POLYPEPTIDE 6-RELATED"/>
    <property type="match status" value="1"/>
</dbReference>
<dbReference type="EMBL" id="JAWNGG020000202">
    <property type="protein sequence ID" value="KAK9296845.1"/>
    <property type="molecule type" value="Genomic_DNA"/>
</dbReference>
<dbReference type="InterPro" id="IPR042771">
    <property type="entry name" value="GTF3C6-like"/>
</dbReference>
<evidence type="ECO:0000256" key="1">
    <source>
        <dbReference type="SAM" id="MobiDB-lite"/>
    </source>
</evidence>
<proteinExistence type="predicted"/>
<name>A0AAW0ZH13_9HYME</name>
<sequence>MEMEMEMDDEISEDEEEILVYVEFEGLVDGNVFSEKQLQLDMIGIDTEHPIMQINGKFYEGSYEDVIGTYMFFAKNDNTVVDDPVFDVAPNFKYVAKTRKFLKMQRIFIKPRTEVLGDSQNNQCIPNSDTLMQAGIPFQYQEEALSFWRTMRDRRLNALHSYLEKQRIREQKKSEGIILESESDEDNPFAIYKHKDEVIDLNKSVNIDADSKKELSYSDDQGDPELIHPEEINDQSSGTTEYNCNPKKCFSKASLELESLTSNNDDHLMRAVKGYKVKMFRKKKLNVIKH</sequence>